<feature type="compositionally biased region" description="Low complexity" evidence="1">
    <location>
        <begin position="91"/>
        <end position="116"/>
    </location>
</feature>
<sequence>MVTVLVPHVGGPIIPACCPTVLIGGLPAARVTDICTCVGPPDVIVQGSATVFIGGLPAARMGDMTAHGGVIVTGMPTVLIGDSGGAGGGVAKPQGPGSGAAASGRGASGAKPKAAPFPESLPAKASDAPDKIALPPNVNKAMKDAYANSFPNGKSQENGATLVSDGFGTVKVVNSGKGESGSIQPNRSVGTHEKIIGTFHTHPYDSSEGGHGGVSFSSADIYYAATYNELILVDAGDKQFMMLPTKETPQINNADLTKIWNDSFKVAIENGRSFQDASSFASSEAAKKYKMAYYEGSDGNLSRITP</sequence>
<dbReference type="Proteomes" id="UP001254257">
    <property type="component" value="Unassembled WGS sequence"/>
</dbReference>
<reference evidence="2 3" key="1">
    <citation type="submission" date="2023-09" db="EMBL/GenBank/DDBJ databases">
        <title>Whole genome shotgun sequencing (WGS) of Bosea sp. ZW T0_25, isolated from stored onions (Allium cepa).</title>
        <authorList>
            <person name="Stoll D.A."/>
            <person name="Huch M."/>
        </authorList>
    </citation>
    <scope>NUCLEOTIDE SEQUENCE [LARGE SCALE GENOMIC DNA]</scope>
    <source>
        <strain evidence="2 3">ZW T0_25</strain>
    </source>
</reference>
<dbReference type="InterPro" id="IPR008727">
    <property type="entry name" value="PAAR_motif"/>
</dbReference>
<dbReference type="Pfam" id="PF05488">
    <property type="entry name" value="PAAR_motif"/>
    <property type="match status" value="1"/>
</dbReference>
<organism evidence="2 3">
    <name type="scientific">Bosea rubneri</name>
    <dbReference type="NCBI Taxonomy" id="3075434"/>
    <lineage>
        <taxon>Bacteria</taxon>
        <taxon>Pseudomonadati</taxon>
        <taxon>Pseudomonadota</taxon>
        <taxon>Alphaproteobacteria</taxon>
        <taxon>Hyphomicrobiales</taxon>
        <taxon>Boseaceae</taxon>
        <taxon>Bosea</taxon>
    </lineage>
</organism>
<evidence type="ECO:0000313" key="3">
    <source>
        <dbReference type="Proteomes" id="UP001254257"/>
    </source>
</evidence>
<proteinExistence type="predicted"/>
<protein>
    <submittedName>
        <fullName evidence="2">PAAR domain-containing protein</fullName>
    </submittedName>
</protein>
<name>A0ABU3SC81_9HYPH</name>
<feature type="region of interest" description="Disordered" evidence="1">
    <location>
        <begin position="86"/>
        <end position="133"/>
    </location>
</feature>
<dbReference type="Gene3D" id="2.60.200.60">
    <property type="match status" value="2"/>
</dbReference>
<dbReference type="RefSeq" id="WP_316020181.1">
    <property type="nucleotide sequence ID" value="NZ_JAWDID010000039.1"/>
</dbReference>
<evidence type="ECO:0000256" key="1">
    <source>
        <dbReference type="SAM" id="MobiDB-lite"/>
    </source>
</evidence>
<keyword evidence="3" id="KW-1185">Reference proteome</keyword>
<dbReference type="CDD" id="cd14738">
    <property type="entry name" value="PAAR_2"/>
    <property type="match status" value="1"/>
</dbReference>
<accession>A0ABU3SC81</accession>
<comment type="caution">
    <text evidence="2">The sequence shown here is derived from an EMBL/GenBank/DDBJ whole genome shotgun (WGS) entry which is preliminary data.</text>
</comment>
<evidence type="ECO:0000313" key="2">
    <source>
        <dbReference type="EMBL" id="MDU0342397.1"/>
    </source>
</evidence>
<dbReference type="EMBL" id="JAWDID010000039">
    <property type="protein sequence ID" value="MDU0342397.1"/>
    <property type="molecule type" value="Genomic_DNA"/>
</dbReference>
<gene>
    <name evidence="2" type="ORF">RKE40_21070</name>
</gene>